<organism evidence="2 3">
    <name type="scientific">Streptomyces chitinivorans</name>
    <dbReference type="NCBI Taxonomy" id="1257027"/>
    <lineage>
        <taxon>Bacteria</taxon>
        <taxon>Bacillati</taxon>
        <taxon>Actinomycetota</taxon>
        <taxon>Actinomycetes</taxon>
        <taxon>Kitasatosporales</taxon>
        <taxon>Streptomycetaceae</taxon>
        <taxon>Streptomyces</taxon>
    </lineage>
</organism>
<protein>
    <submittedName>
        <fullName evidence="2">Uncharacterized protein</fullName>
    </submittedName>
</protein>
<dbReference type="Proteomes" id="UP001607069">
    <property type="component" value="Unassembled WGS sequence"/>
</dbReference>
<proteinExistence type="predicted"/>
<dbReference type="RefSeq" id="WP_279951240.1">
    <property type="nucleotide sequence ID" value="NZ_BAABEN010000006.1"/>
</dbReference>
<gene>
    <name evidence="2" type="ORF">ACG5V6_03475</name>
</gene>
<name>A0ABW7HN45_9ACTN</name>
<reference evidence="2 3" key="1">
    <citation type="submission" date="2024-10" db="EMBL/GenBank/DDBJ databases">
        <authorList>
            <person name="Cho J.-C."/>
        </authorList>
    </citation>
    <scope>NUCLEOTIDE SEQUENCE [LARGE SCALE GENOMIC DNA]</scope>
    <source>
        <strain evidence="2 3">KCTC29696</strain>
    </source>
</reference>
<dbReference type="EMBL" id="JBIHMK010000007">
    <property type="protein sequence ID" value="MFH0247277.1"/>
    <property type="molecule type" value="Genomic_DNA"/>
</dbReference>
<evidence type="ECO:0000313" key="2">
    <source>
        <dbReference type="EMBL" id="MFH0247277.1"/>
    </source>
</evidence>
<keyword evidence="3" id="KW-1185">Reference proteome</keyword>
<sequence>MRTLRDGGSAACPAVETEPVRQAPRGCGEASDVAPVRPYWTAHERSVRRRRRRVLWMATVGLDLDTRNIHLQTHGVRARPVPVPGWTVTGGGL</sequence>
<evidence type="ECO:0000313" key="3">
    <source>
        <dbReference type="Proteomes" id="UP001607069"/>
    </source>
</evidence>
<evidence type="ECO:0000256" key="1">
    <source>
        <dbReference type="SAM" id="MobiDB-lite"/>
    </source>
</evidence>
<comment type="caution">
    <text evidence="2">The sequence shown here is derived from an EMBL/GenBank/DDBJ whole genome shotgun (WGS) entry which is preliminary data.</text>
</comment>
<feature type="region of interest" description="Disordered" evidence="1">
    <location>
        <begin position="1"/>
        <end position="32"/>
    </location>
</feature>
<accession>A0ABW7HN45</accession>